<keyword evidence="1" id="KW-0472">Membrane</keyword>
<dbReference type="SUPFAM" id="SSF48317">
    <property type="entry name" value="Acid phosphatase/Vanadium-dependent haloperoxidase"/>
    <property type="match status" value="1"/>
</dbReference>
<dbReference type="RefSeq" id="WP_270077064.1">
    <property type="nucleotide sequence ID" value="NZ_CP115174.1"/>
</dbReference>
<name>A0ABY7NLK8_9SPHN</name>
<reference evidence="3 4" key="1">
    <citation type="submission" date="2022-12" db="EMBL/GenBank/DDBJ databases">
        <title>Sphingomonas abieness sp. nov., an endophytic bacterium isolated from Abies koreana.</title>
        <authorList>
            <person name="Jiang L."/>
            <person name="Lee J."/>
        </authorList>
    </citation>
    <scope>NUCLEOTIDE SEQUENCE [LARGE SCALE GENOMIC DNA]</scope>
    <source>
        <strain evidence="4">PAMB 00755</strain>
    </source>
</reference>
<feature type="transmembrane region" description="Helical" evidence="1">
    <location>
        <begin position="147"/>
        <end position="166"/>
    </location>
</feature>
<dbReference type="CDD" id="cd03392">
    <property type="entry name" value="PAP2_like_2"/>
    <property type="match status" value="1"/>
</dbReference>
<gene>
    <name evidence="3" type="ORF">PBT88_20140</name>
</gene>
<feature type="domain" description="Phosphatidic acid phosphatase type 2/haloperoxidase" evidence="2">
    <location>
        <begin position="81"/>
        <end position="187"/>
    </location>
</feature>
<dbReference type="Gene3D" id="1.20.144.10">
    <property type="entry name" value="Phosphatidic acid phosphatase type 2/haloperoxidase"/>
    <property type="match status" value="2"/>
</dbReference>
<dbReference type="InterPro" id="IPR000326">
    <property type="entry name" value="PAP2/HPO"/>
</dbReference>
<keyword evidence="4" id="KW-1185">Reference proteome</keyword>
<dbReference type="Proteomes" id="UP001210865">
    <property type="component" value="Chromosome"/>
</dbReference>
<feature type="transmembrane region" description="Helical" evidence="1">
    <location>
        <begin position="82"/>
        <end position="103"/>
    </location>
</feature>
<protein>
    <submittedName>
        <fullName evidence="3">Phosphatase PAP2 family protein</fullName>
    </submittedName>
</protein>
<evidence type="ECO:0000259" key="2">
    <source>
        <dbReference type="SMART" id="SM00014"/>
    </source>
</evidence>
<dbReference type="PANTHER" id="PTHR14969:SF13">
    <property type="entry name" value="AT30094P"/>
    <property type="match status" value="1"/>
</dbReference>
<evidence type="ECO:0000313" key="3">
    <source>
        <dbReference type="EMBL" id="WBO22419.1"/>
    </source>
</evidence>
<organism evidence="3 4">
    <name type="scientific">Sphingomonas abietis</name>
    <dbReference type="NCBI Taxonomy" id="3012344"/>
    <lineage>
        <taxon>Bacteria</taxon>
        <taxon>Pseudomonadati</taxon>
        <taxon>Pseudomonadota</taxon>
        <taxon>Alphaproteobacteria</taxon>
        <taxon>Sphingomonadales</taxon>
        <taxon>Sphingomonadaceae</taxon>
        <taxon>Sphingomonas</taxon>
    </lineage>
</organism>
<accession>A0ABY7NLK8</accession>
<evidence type="ECO:0000256" key="1">
    <source>
        <dbReference type="SAM" id="Phobius"/>
    </source>
</evidence>
<dbReference type="InterPro" id="IPR036938">
    <property type="entry name" value="PAP2/HPO_sf"/>
</dbReference>
<proteinExistence type="predicted"/>
<dbReference type="Pfam" id="PF01569">
    <property type="entry name" value="PAP2"/>
    <property type="match status" value="1"/>
</dbReference>
<feature type="transmembrane region" description="Helical" evidence="1">
    <location>
        <begin position="123"/>
        <end position="140"/>
    </location>
</feature>
<sequence>MDMRLPAVRLILAGAALLLTGLLLWWLVPVDSAVHHAALLARQGWAVRPARWLSALGGLTGMGPIALVAVALLVWRGPRGTGLWLLFTLASGRLVVEGIKLIVQRPRPPLADRLESVTSWSFPSSHSAGTMMTCIALAALWRRPAGWWGACLLAAAVGWSRIALGVHWPSDVLAGWGFGLLWIGAALRWKPPLRR</sequence>
<feature type="transmembrane region" description="Helical" evidence="1">
    <location>
        <begin position="172"/>
        <end position="189"/>
    </location>
</feature>
<dbReference type="PANTHER" id="PTHR14969">
    <property type="entry name" value="SPHINGOSINE-1-PHOSPHATE PHOSPHOHYDROLASE"/>
    <property type="match status" value="1"/>
</dbReference>
<dbReference type="SMART" id="SM00014">
    <property type="entry name" value="acidPPc"/>
    <property type="match status" value="1"/>
</dbReference>
<dbReference type="EMBL" id="CP115174">
    <property type="protein sequence ID" value="WBO22419.1"/>
    <property type="molecule type" value="Genomic_DNA"/>
</dbReference>
<keyword evidence="1" id="KW-1133">Transmembrane helix</keyword>
<keyword evidence="1" id="KW-0812">Transmembrane</keyword>
<evidence type="ECO:0000313" key="4">
    <source>
        <dbReference type="Proteomes" id="UP001210865"/>
    </source>
</evidence>
<feature type="transmembrane region" description="Helical" evidence="1">
    <location>
        <begin position="56"/>
        <end position="75"/>
    </location>
</feature>